<sequence>VTSRAVCLCSFRSSVASSGLVSRSFGFLVKLLLC</sequence>
<proteinExistence type="predicted"/>
<accession>A0A1X7TQJ7</accession>
<protein>
    <submittedName>
        <fullName evidence="1">Uncharacterized protein</fullName>
    </submittedName>
</protein>
<name>A0A1X7TQJ7_AMPQE</name>
<dbReference type="AlphaFoldDB" id="A0A1X7TQJ7"/>
<evidence type="ECO:0000313" key="1">
    <source>
        <dbReference type="EnsemblMetazoa" id="Aqu2.1.17225_001"/>
    </source>
</evidence>
<dbReference type="InParanoid" id="A0A1X7TQJ7"/>
<organism evidence="1">
    <name type="scientific">Amphimedon queenslandica</name>
    <name type="common">Sponge</name>
    <dbReference type="NCBI Taxonomy" id="400682"/>
    <lineage>
        <taxon>Eukaryota</taxon>
        <taxon>Metazoa</taxon>
        <taxon>Porifera</taxon>
        <taxon>Demospongiae</taxon>
        <taxon>Heteroscleromorpha</taxon>
        <taxon>Haplosclerida</taxon>
        <taxon>Niphatidae</taxon>
        <taxon>Amphimedon</taxon>
    </lineage>
</organism>
<dbReference type="EnsemblMetazoa" id="Aqu2.1.17225_001">
    <property type="protein sequence ID" value="Aqu2.1.17225_001"/>
    <property type="gene ID" value="Aqu2.1.17225"/>
</dbReference>
<reference evidence="1" key="1">
    <citation type="submission" date="2017-05" db="UniProtKB">
        <authorList>
            <consortium name="EnsemblMetazoa"/>
        </authorList>
    </citation>
    <scope>IDENTIFICATION</scope>
</reference>